<feature type="active site" description="Proton donor" evidence="3">
    <location>
        <position position="151"/>
    </location>
</feature>
<reference evidence="5" key="2">
    <citation type="journal article" date="2021" name="PeerJ">
        <title>Extensive microbial diversity within the chicken gut microbiome revealed by metagenomics and culture.</title>
        <authorList>
            <person name="Gilroy R."/>
            <person name="Ravi A."/>
            <person name="Getino M."/>
            <person name="Pursley I."/>
            <person name="Horton D.L."/>
            <person name="Alikhan N.F."/>
            <person name="Baker D."/>
            <person name="Gharbi K."/>
            <person name="Hall N."/>
            <person name="Watson M."/>
            <person name="Adriaenssens E.M."/>
            <person name="Foster-Nyarko E."/>
            <person name="Jarju S."/>
            <person name="Secka A."/>
            <person name="Antonio M."/>
            <person name="Oren A."/>
            <person name="Chaudhuri R.R."/>
            <person name="La Ragione R."/>
            <person name="Hildebrand F."/>
            <person name="Pallen M.J."/>
        </authorList>
    </citation>
    <scope>NUCLEOTIDE SEQUENCE</scope>
    <source>
        <strain evidence="5">ChiSxjej2B14-6234</strain>
    </source>
</reference>
<comment type="caution">
    <text evidence="5">The sequence shown here is derived from an EMBL/GenBank/DDBJ whole genome shotgun (WGS) entry which is preliminary data.</text>
</comment>
<dbReference type="SUPFAM" id="SSF48208">
    <property type="entry name" value="Six-hairpin glycosidases"/>
    <property type="match status" value="1"/>
</dbReference>
<accession>A0A9D1CQ31</accession>
<evidence type="ECO:0000256" key="4">
    <source>
        <dbReference type="PIRSR" id="PIRSR610905-2"/>
    </source>
</evidence>
<proteinExistence type="inferred from homology"/>
<keyword evidence="1 5" id="KW-0378">Hydrolase</keyword>
<dbReference type="Pfam" id="PF07470">
    <property type="entry name" value="Glyco_hydro_88"/>
    <property type="match status" value="1"/>
</dbReference>
<feature type="binding site" evidence="4">
    <location>
        <position position="334"/>
    </location>
    <ligand>
        <name>substrate</name>
    </ligand>
</feature>
<dbReference type="AlphaFoldDB" id="A0A9D1CQ31"/>
<sequence length="369" mass="40772">MERRYEDALDLAARKLLRAIPLAAREPAIPYGSEGARFTPPPYDGNSWWTAGFWPALMWQMYALRGDDAFLQEARRTQALLGEELRRFKLLHHDVGFMYLLSDGADFKLTGDEAARVDTLHAATLLMGRFNPSGFVRAWNGPDQAGVAIIDCMMNIPLLFWATRQTGDPRFARAACIHADTTLREFIRPDGSACHIVELDPNTGVRVREPGGQGYAPGSSWSRGQAWALYGFTLAAINAGSDAYREAAGRIARYFIQNIRPDGLTDCDFRQPSTPERIDNIAGAVAACGLIELARLTGEEDYAAAACRLLDGLIAHCCDPDPDHPGLLTHCTASYHDDRAGVHTNILYGDYFFVEALCKLKGTDPMLWT</sequence>
<dbReference type="GO" id="GO:0000272">
    <property type="term" value="P:polysaccharide catabolic process"/>
    <property type="evidence" value="ECO:0007669"/>
    <property type="project" value="TreeGrafter"/>
</dbReference>
<organism evidence="5 6">
    <name type="scientific">Candidatus Onthenecus intestinigallinarum</name>
    <dbReference type="NCBI Taxonomy" id="2840875"/>
    <lineage>
        <taxon>Bacteria</taxon>
        <taxon>Bacillati</taxon>
        <taxon>Bacillota</taxon>
        <taxon>Clostridia</taxon>
        <taxon>Eubacteriales</taxon>
        <taxon>Candidatus Onthenecus</taxon>
    </lineage>
</organism>
<dbReference type="GO" id="GO:0052757">
    <property type="term" value="F:chondroitin hydrolase activity"/>
    <property type="evidence" value="ECO:0007669"/>
    <property type="project" value="TreeGrafter"/>
</dbReference>
<evidence type="ECO:0000256" key="2">
    <source>
        <dbReference type="ARBA" id="ARBA00038358"/>
    </source>
</evidence>
<gene>
    <name evidence="5" type="ORF">IAB73_04565</name>
</gene>
<protein>
    <submittedName>
        <fullName evidence="5">Glycoside hydrolase family 88 protein</fullName>
    </submittedName>
</protein>
<dbReference type="PANTHER" id="PTHR36845">
    <property type="entry name" value="HYDROLASE, PUTATIVE (AFU_ORTHOLOGUE AFUA_7G05090)-RELATED"/>
    <property type="match status" value="1"/>
</dbReference>
<dbReference type="InterPro" id="IPR010905">
    <property type="entry name" value="Glyco_hydro_88"/>
</dbReference>
<dbReference type="EMBL" id="DVFJ01000012">
    <property type="protein sequence ID" value="HIQ71466.1"/>
    <property type="molecule type" value="Genomic_DNA"/>
</dbReference>
<feature type="binding site" evidence="4">
    <location>
        <position position="227"/>
    </location>
    <ligand>
        <name>substrate</name>
    </ligand>
</feature>
<evidence type="ECO:0000313" key="5">
    <source>
        <dbReference type="EMBL" id="HIQ71466.1"/>
    </source>
</evidence>
<feature type="binding site" evidence="4">
    <location>
        <position position="151"/>
    </location>
    <ligand>
        <name>substrate</name>
    </ligand>
</feature>
<dbReference type="Proteomes" id="UP000886887">
    <property type="component" value="Unassembled WGS sequence"/>
</dbReference>
<evidence type="ECO:0000256" key="1">
    <source>
        <dbReference type="ARBA" id="ARBA00022801"/>
    </source>
</evidence>
<reference evidence="5" key="1">
    <citation type="submission" date="2020-10" db="EMBL/GenBank/DDBJ databases">
        <authorList>
            <person name="Gilroy R."/>
        </authorList>
    </citation>
    <scope>NUCLEOTIDE SEQUENCE</scope>
    <source>
        <strain evidence="5">ChiSxjej2B14-6234</strain>
    </source>
</reference>
<feature type="active site" description="Nucleophile" evidence="3">
    <location>
        <position position="94"/>
    </location>
</feature>
<feature type="binding site" evidence="4">
    <location>
        <position position="223"/>
    </location>
    <ligand>
        <name>substrate</name>
    </ligand>
</feature>
<evidence type="ECO:0000256" key="3">
    <source>
        <dbReference type="PIRSR" id="PIRSR610905-1"/>
    </source>
</evidence>
<dbReference type="InterPro" id="IPR012341">
    <property type="entry name" value="6hp_glycosidase-like_sf"/>
</dbReference>
<comment type="similarity">
    <text evidence="2">Belongs to the glycosyl hydrolase 88 family.</text>
</comment>
<dbReference type="InterPro" id="IPR052369">
    <property type="entry name" value="UG_Glycosaminoglycan_Hydrolase"/>
</dbReference>
<dbReference type="InterPro" id="IPR008928">
    <property type="entry name" value="6-hairpin_glycosidase_sf"/>
</dbReference>
<name>A0A9D1CQ31_9FIRM</name>
<dbReference type="Gene3D" id="1.50.10.10">
    <property type="match status" value="1"/>
</dbReference>
<dbReference type="PANTHER" id="PTHR36845:SF1">
    <property type="entry name" value="HYDROLASE, PUTATIVE (AFU_ORTHOLOGUE AFUA_7G05090)-RELATED"/>
    <property type="match status" value="1"/>
</dbReference>
<feature type="binding site" evidence="4">
    <location>
        <position position="94"/>
    </location>
    <ligand>
        <name>substrate</name>
    </ligand>
</feature>
<evidence type="ECO:0000313" key="6">
    <source>
        <dbReference type="Proteomes" id="UP000886887"/>
    </source>
</evidence>